<organism evidence="2 3">
    <name type="scientific">Dichomitus squalens</name>
    <dbReference type="NCBI Taxonomy" id="114155"/>
    <lineage>
        <taxon>Eukaryota</taxon>
        <taxon>Fungi</taxon>
        <taxon>Dikarya</taxon>
        <taxon>Basidiomycota</taxon>
        <taxon>Agaricomycotina</taxon>
        <taxon>Agaricomycetes</taxon>
        <taxon>Polyporales</taxon>
        <taxon>Polyporaceae</taxon>
        <taxon>Dichomitus</taxon>
    </lineage>
</organism>
<sequence>MSFLCLSAPPVGVRVPRSVPPSPPTVPKKPLTARPIIWAKSRQEVCESLDWFRSYQSGVYHSKELVKGYLLSAFSADRDIFARDGRLIISHGGGKAESLHNSKGRTKLQKASDQEEGDKSVRALLRTQQMGRPVVLIIDDRYALFPYDLSTKANCTYVVLGFYHIAHAWAERQPADNNYGFVVRYKFAFEWCDKQPAPWWIEQDGSSGLEACRIAAPLKLGNLSAQYSPCASCHKASPRVYEQGWMCLHPGCVAFWIMNGTSPPQDLSYSEAFLRASLECNHEAMEDIAPQTPVTEATDGVITSRRFTRGWHCKDCGRLSCRYKWQYWECQNCGATLQIIGMARSPKDLRAQNSLAFLTHKVAEDSGIQVSQLMPFRDEELHAYYHIYILPENRGRIYLILGTPRINEVADEIFQEYQDQAGTGELQLRRWPLKKHQCRGELLTNYFSHNTGEPYRVSTVATSTYIYMLILLAQYVGGTTDTVPFDVAPSAVVKARDLIHSRMMSIMQAENQPYRFNEVLSAAYMEEQSMAGDVLIMDGAKIQEYYEHTVVPHNFRIAATARYIDNRSH</sequence>
<dbReference type="Proteomes" id="UP000292082">
    <property type="component" value="Unassembled WGS sequence"/>
</dbReference>
<evidence type="ECO:0000313" key="3">
    <source>
        <dbReference type="Proteomes" id="UP000292082"/>
    </source>
</evidence>
<gene>
    <name evidence="2" type="ORF">BD310DRAFT_993838</name>
</gene>
<dbReference type="STRING" id="114155.A0A4V2K8W8"/>
<feature type="region of interest" description="Disordered" evidence="1">
    <location>
        <begin position="94"/>
        <end position="115"/>
    </location>
</feature>
<name>A0A4V2K8W8_9APHY</name>
<dbReference type="AlphaFoldDB" id="A0A4V2K8W8"/>
<keyword evidence="3" id="KW-1185">Reference proteome</keyword>
<evidence type="ECO:0000256" key="1">
    <source>
        <dbReference type="SAM" id="MobiDB-lite"/>
    </source>
</evidence>
<accession>A0A4V2K8W8</accession>
<proteinExistence type="predicted"/>
<dbReference type="EMBL" id="ML145097">
    <property type="protein sequence ID" value="TBU61618.1"/>
    <property type="molecule type" value="Genomic_DNA"/>
</dbReference>
<evidence type="ECO:0000313" key="2">
    <source>
        <dbReference type="EMBL" id="TBU61618.1"/>
    </source>
</evidence>
<protein>
    <submittedName>
        <fullName evidence="2">Uncharacterized protein</fullName>
    </submittedName>
</protein>
<reference evidence="2 3" key="1">
    <citation type="submission" date="2019-01" db="EMBL/GenBank/DDBJ databases">
        <title>Draft genome sequences of three monokaryotic isolates of the white-rot basidiomycete fungus Dichomitus squalens.</title>
        <authorList>
            <consortium name="DOE Joint Genome Institute"/>
            <person name="Lopez S.C."/>
            <person name="Andreopoulos B."/>
            <person name="Pangilinan J."/>
            <person name="Lipzen A."/>
            <person name="Riley R."/>
            <person name="Ahrendt S."/>
            <person name="Ng V."/>
            <person name="Barry K."/>
            <person name="Daum C."/>
            <person name="Grigoriev I.V."/>
            <person name="Hilden K.S."/>
            <person name="Makela M.R."/>
            <person name="de Vries R.P."/>
        </authorList>
    </citation>
    <scope>NUCLEOTIDE SEQUENCE [LARGE SCALE GENOMIC DNA]</scope>
    <source>
        <strain evidence="2 3">CBS 464.89</strain>
    </source>
</reference>